<comment type="caution">
    <text evidence="2">The sequence shown here is derived from an EMBL/GenBank/DDBJ whole genome shotgun (WGS) entry which is preliminary data.</text>
</comment>
<accession>A0A9P6QZW5</accession>
<dbReference type="EMBL" id="JAAAIN010000918">
    <property type="protein sequence ID" value="KAG0309748.1"/>
    <property type="molecule type" value="Genomic_DNA"/>
</dbReference>
<feature type="signal peptide" evidence="1">
    <location>
        <begin position="1"/>
        <end position="20"/>
    </location>
</feature>
<organism evidence="2 3">
    <name type="scientific">Linnemannia gamsii</name>
    <dbReference type="NCBI Taxonomy" id="64522"/>
    <lineage>
        <taxon>Eukaryota</taxon>
        <taxon>Fungi</taxon>
        <taxon>Fungi incertae sedis</taxon>
        <taxon>Mucoromycota</taxon>
        <taxon>Mortierellomycotina</taxon>
        <taxon>Mortierellomycetes</taxon>
        <taxon>Mortierellales</taxon>
        <taxon>Mortierellaceae</taxon>
        <taxon>Linnemannia</taxon>
    </lineage>
</organism>
<dbReference type="AlphaFoldDB" id="A0A9P6QZW5"/>
<keyword evidence="3" id="KW-1185">Reference proteome</keyword>
<sequence length="150" mass="16205">MKTFFIAVCFAALACVAAQAAPSTVIFTRPDSSSLEKRVPTCDVLYRAAFSSIVGLDEYLSLEEDSVIQAAPEVTKQYERLKAAYAKGTSEGTLASMADYTEILAASAALKEALDAAKGFSEFFRDKVKKSNAAINKIAPSWLQFCRPEA</sequence>
<evidence type="ECO:0000256" key="1">
    <source>
        <dbReference type="SAM" id="SignalP"/>
    </source>
</evidence>
<evidence type="ECO:0000313" key="2">
    <source>
        <dbReference type="EMBL" id="KAG0309748.1"/>
    </source>
</evidence>
<evidence type="ECO:0000313" key="3">
    <source>
        <dbReference type="Proteomes" id="UP000823405"/>
    </source>
</evidence>
<dbReference type="Proteomes" id="UP000823405">
    <property type="component" value="Unassembled WGS sequence"/>
</dbReference>
<protein>
    <submittedName>
        <fullName evidence="2">Uncharacterized protein</fullName>
    </submittedName>
</protein>
<name>A0A9P6QZW5_9FUNG</name>
<dbReference type="PROSITE" id="PS51257">
    <property type="entry name" value="PROKAR_LIPOPROTEIN"/>
    <property type="match status" value="1"/>
</dbReference>
<gene>
    <name evidence="2" type="ORF">BGZ97_012985</name>
</gene>
<proteinExistence type="predicted"/>
<keyword evidence="1" id="KW-0732">Signal</keyword>
<feature type="chain" id="PRO_5040376594" evidence="1">
    <location>
        <begin position="21"/>
        <end position="150"/>
    </location>
</feature>
<reference evidence="2" key="1">
    <citation type="journal article" date="2020" name="Fungal Divers.">
        <title>Resolving the Mortierellaceae phylogeny through synthesis of multi-gene phylogenetics and phylogenomics.</title>
        <authorList>
            <person name="Vandepol N."/>
            <person name="Liber J."/>
            <person name="Desiro A."/>
            <person name="Na H."/>
            <person name="Kennedy M."/>
            <person name="Barry K."/>
            <person name="Grigoriev I.V."/>
            <person name="Miller A.N."/>
            <person name="O'Donnell K."/>
            <person name="Stajich J.E."/>
            <person name="Bonito G."/>
        </authorList>
    </citation>
    <scope>NUCLEOTIDE SEQUENCE</scope>
    <source>
        <strain evidence="2">NVP60</strain>
    </source>
</reference>